<evidence type="ECO:0000256" key="3">
    <source>
        <dbReference type="ARBA" id="ARBA00012180"/>
    </source>
</evidence>
<evidence type="ECO:0000313" key="10">
    <source>
        <dbReference type="Proteomes" id="UP000701801"/>
    </source>
</evidence>
<dbReference type="GO" id="GO:0004523">
    <property type="term" value="F:RNA-DNA hybrid ribonuclease activity"/>
    <property type="evidence" value="ECO:0007669"/>
    <property type="project" value="UniProtKB-EC"/>
</dbReference>
<name>A0A9N9LG10_9HELO</name>
<dbReference type="Proteomes" id="UP000701801">
    <property type="component" value="Unassembled WGS sequence"/>
</dbReference>
<keyword evidence="6" id="KW-0255">Endonuclease</keyword>
<keyword evidence="10" id="KW-1185">Reference proteome</keyword>
<comment type="catalytic activity">
    <reaction evidence="1">
        <text>Endonucleolytic cleavage to 5'-phosphomonoester.</text>
        <dbReference type="EC" id="3.1.26.4"/>
    </reaction>
</comment>
<keyword evidence="7" id="KW-0378">Hydrolase</keyword>
<proteinExistence type="inferred from homology"/>
<reference evidence="9" key="1">
    <citation type="submission" date="2021-07" db="EMBL/GenBank/DDBJ databases">
        <authorList>
            <person name="Durling M."/>
        </authorList>
    </citation>
    <scope>NUCLEOTIDE SEQUENCE</scope>
</reference>
<evidence type="ECO:0000259" key="8">
    <source>
        <dbReference type="PROSITE" id="PS50879"/>
    </source>
</evidence>
<dbReference type="GO" id="GO:0043137">
    <property type="term" value="P:DNA replication, removal of RNA primer"/>
    <property type="evidence" value="ECO:0007669"/>
    <property type="project" value="TreeGrafter"/>
</dbReference>
<evidence type="ECO:0000256" key="6">
    <source>
        <dbReference type="ARBA" id="ARBA00022759"/>
    </source>
</evidence>
<evidence type="ECO:0000256" key="4">
    <source>
        <dbReference type="ARBA" id="ARBA00022722"/>
    </source>
</evidence>
<dbReference type="Pfam" id="PF00075">
    <property type="entry name" value="RNase_H"/>
    <property type="match status" value="1"/>
</dbReference>
<dbReference type="GO" id="GO:0003676">
    <property type="term" value="F:nucleic acid binding"/>
    <property type="evidence" value="ECO:0007669"/>
    <property type="project" value="InterPro"/>
</dbReference>
<dbReference type="EC" id="3.1.26.4" evidence="3"/>
<dbReference type="PROSITE" id="PS50879">
    <property type="entry name" value="RNASE_H_1"/>
    <property type="match status" value="1"/>
</dbReference>
<protein>
    <recommendedName>
        <fullName evidence="3">ribonuclease H</fullName>
        <ecNumber evidence="3">3.1.26.4</ecNumber>
    </recommendedName>
</protein>
<dbReference type="OrthoDB" id="245563at2759"/>
<dbReference type="PANTHER" id="PTHR10642:SF26">
    <property type="entry name" value="RIBONUCLEASE H1"/>
    <property type="match status" value="1"/>
</dbReference>
<keyword evidence="4" id="KW-0540">Nuclease</keyword>
<dbReference type="PANTHER" id="PTHR10642">
    <property type="entry name" value="RIBONUCLEASE H1"/>
    <property type="match status" value="1"/>
</dbReference>
<dbReference type="AlphaFoldDB" id="A0A9N9LG10"/>
<dbReference type="EMBL" id="CAJVRM010000031">
    <property type="protein sequence ID" value="CAG8971967.1"/>
    <property type="molecule type" value="Genomic_DNA"/>
</dbReference>
<dbReference type="GO" id="GO:0046872">
    <property type="term" value="F:metal ion binding"/>
    <property type="evidence" value="ECO:0007669"/>
    <property type="project" value="UniProtKB-KW"/>
</dbReference>
<feature type="domain" description="RNase H type-1" evidence="8">
    <location>
        <begin position="1"/>
        <end position="167"/>
    </location>
</feature>
<comment type="similarity">
    <text evidence="2">Belongs to the RNase H family.</text>
</comment>
<dbReference type="InterPro" id="IPR012337">
    <property type="entry name" value="RNaseH-like_sf"/>
</dbReference>
<keyword evidence="5" id="KW-0479">Metal-binding</keyword>
<dbReference type="InterPro" id="IPR002156">
    <property type="entry name" value="RNaseH_domain"/>
</dbReference>
<evidence type="ECO:0000256" key="5">
    <source>
        <dbReference type="ARBA" id="ARBA00022723"/>
    </source>
</evidence>
<dbReference type="Gene3D" id="3.30.420.10">
    <property type="entry name" value="Ribonuclease H-like superfamily/Ribonuclease H"/>
    <property type="match status" value="1"/>
</dbReference>
<comment type="caution">
    <text evidence="9">The sequence shown here is derived from an EMBL/GenBank/DDBJ whole genome shotgun (WGS) entry which is preliminary data.</text>
</comment>
<dbReference type="SUPFAM" id="SSF53098">
    <property type="entry name" value="Ribonuclease H-like"/>
    <property type="match status" value="1"/>
</dbReference>
<evidence type="ECO:0000313" key="9">
    <source>
        <dbReference type="EMBL" id="CAG8971967.1"/>
    </source>
</evidence>
<dbReference type="InterPro" id="IPR036397">
    <property type="entry name" value="RNaseH_sf"/>
</dbReference>
<organism evidence="9 10">
    <name type="scientific">Hymenoscyphus albidus</name>
    <dbReference type="NCBI Taxonomy" id="595503"/>
    <lineage>
        <taxon>Eukaryota</taxon>
        <taxon>Fungi</taxon>
        <taxon>Dikarya</taxon>
        <taxon>Ascomycota</taxon>
        <taxon>Pezizomycotina</taxon>
        <taxon>Leotiomycetes</taxon>
        <taxon>Helotiales</taxon>
        <taxon>Helotiaceae</taxon>
        <taxon>Hymenoscyphus</taxon>
    </lineage>
</organism>
<sequence length="175" mass="19944">MVYLIVAEVDGGCRGNGSKEQDAIGAAGVVFKYKWGRKKEYSKFLPAAQEDGPQVTSNRAELEGVILVLQKLIRKYERLRDPKPKVVVKISTDSEHVVKCLRTRIFKWEENGFITKRETPVANQDLIKEAVRLDRELQGYDTVKVKLRQVPREENTDADGLCNRVMDKNSVPKRV</sequence>
<evidence type="ECO:0000256" key="7">
    <source>
        <dbReference type="ARBA" id="ARBA00022801"/>
    </source>
</evidence>
<gene>
    <name evidence="9" type="ORF">HYALB_00003305</name>
</gene>
<evidence type="ECO:0000256" key="2">
    <source>
        <dbReference type="ARBA" id="ARBA00005300"/>
    </source>
</evidence>
<evidence type="ECO:0000256" key="1">
    <source>
        <dbReference type="ARBA" id="ARBA00000077"/>
    </source>
</evidence>
<dbReference type="InterPro" id="IPR050092">
    <property type="entry name" value="RNase_H"/>
</dbReference>
<accession>A0A9N9LG10</accession>